<evidence type="ECO:0000256" key="1">
    <source>
        <dbReference type="SAM" id="MobiDB-lite"/>
    </source>
</evidence>
<evidence type="ECO:0000256" key="2">
    <source>
        <dbReference type="SAM" id="Phobius"/>
    </source>
</evidence>
<name>A0ABV0LDB3_9PSEU</name>
<evidence type="ECO:0000313" key="4">
    <source>
        <dbReference type="Proteomes" id="UP001440984"/>
    </source>
</evidence>
<comment type="caution">
    <text evidence="3">The sequence shown here is derived from an EMBL/GenBank/DDBJ whole genome shotgun (WGS) entry which is preliminary data.</text>
</comment>
<dbReference type="RefSeq" id="WP_348951044.1">
    <property type="nucleotide sequence ID" value="NZ_JBDZYD010000005.1"/>
</dbReference>
<gene>
    <name evidence="3" type="ORF">ABJI51_14490</name>
</gene>
<keyword evidence="2" id="KW-0812">Transmembrane</keyword>
<accession>A0ABV0LDB3</accession>
<keyword evidence="2" id="KW-0472">Membrane</keyword>
<evidence type="ECO:0000313" key="3">
    <source>
        <dbReference type="EMBL" id="MEQ0560293.1"/>
    </source>
</evidence>
<keyword evidence="4" id="KW-1185">Reference proteome</keyword>
<feature type="transmembrane region" description="Helical" evidence="2">
    <location>
        <begin position="81"/>
        <end position="103"/>
    </location>
</feature>
<sequence length="241" mass="25822">MGRQKEAAPVPPWTPRDEVLRYTCYLAALLSGGHSTQDVVEVLAPFPPTNADDEKLWATGPFVLSDFRALGDGSWQVSTPVVFGTGAIGVGLVAGSLVGGSIAKSRARRAAQAAAVPRWVPIEQGQLYLSQYGFYMHTPNVLRWSWSEITGASVVAPATVHFTGNSVDGPISWLLQSDWAELLFVTWALTIHPRHPQLLTGGWLPPGWLEHARFHHRPPDPAPGAGLPAITAAGEPEEAGA</sequence>
<dbReference type="Proteomes" id="UP001440984">
    <property type="component" value="Unassembled WGS sequence"/>
</dbReference>
<organism evidence="3 4">
    <name type="scientific">Amycolatopsis melonis</name>
    <dbReference type="NCBI Taxonomy" id="3156488"/>
    <lineage>
        <taxon>Bacteria</taxon>
        <taxon>Bacillati</taxon>
        <taxon>Actinomycetota</taxon>
        <taxon>Actinomycetes</taxon>
        <taxon>Pseudonocardiales</taxon>
        <taxon>Pseudonocardiaceae</taxon>
        <taxon>Amycolatopsis</taxon>
    </lineage>
</organism>
<feature type="region of interest" description="Disordered" evidence="1">
    <location>
        <begin position="220"/>
        <end position="241"/>
    </location>
</feature>
<protein>
    <submittedName>
        <fullName evidence="3">Uncharacterized protein</fullName>
    </submittedName>
</protein>
<reference evidence="3 4" key="1">
    <citation type="submission" date="2024-05" db="EMBL/GenBank/DDBJ databases">
        <authorList>
            <person name="Zhao H."/>
            <person name="Xu Y."/>
            <person name="Lin S."/>
            <person name="Spain J.C."/>
            <person name="Zhou N.-Y."/>
        </authorList>
    </citation>
    <scope>NUCLEOTIDE SEQUENCE [LARGE SCALE GENOMIC DNA]</scope>
    <source>
        <strain evidence="3 4">NEAU-NG30</strain>
    </source>
</reference>
<keyword evidence="2" id="KW-1133">Transmembrane helix</keyword>
<dbReference type="EMBL" id="JBDZYD010000005">
    <property type="protein sequence ID" value="MEQ0560293.1"/>
    <property type="molecule type" value="Genomic_DNA"/>
</dbReference>
<proteinExistence type="predicted"/>